<dbReference type="VEuPathDB" id="FungiDB:SeMB42_g01977"/>
<proteinExistence type="predicted"/>
<gene>
    <name evidence="1" type="ORF">SeLEV6574_g00442</name>
</gene>
<dbReference type="VEuPathDB" id="FungiDB:SeMB42_g01978"/>
<dbReference type="Proteomes" id="UP000320475">
    <property type="component" value="Unassembled WGS sequence"/>
</dbReference>
<dbReference type="EMBL" id="QEAM01000007">
    <property type="protein sequence ID" value="TPX51184.1"/>
    <property type="molecule type" value="Genomic_DNA"/>
</dbReference>
<organism evidence="1 2">
    <name type="scientific">Synchytrium endobioticum</name>
    <dbReference type="NCBI Taxonomy" id="286115"/>
    <lineage>
        <taxon>Eukaryota</taxon>
        <taxon>Fungi</taxon>
        <taxon>Fungi incertae sedis</taxon>
        <taxon>Chytridiomycota</taxon>
        <taxon>Chytridiomycota incertae sedis</taxon>
        <taxon>Chytridiomycetes</taxon>
        <taxon>Synchytriales</taxon>
        <taxon>Synchytriaceae</taxon>
        <taxon>Synchytrium</taxon>
    </lineage>
</organism>
<dbReference type="AlphaFoldDB" id="A0A507DHW5"/>
<accession>A0A507DHW5</accession>
<protein>
    <submittedName>
        <fullName evidence="1">Uncharacterized protein</fullName>
    </submittedName>
</protein>
<dbReference type="OrthoDB" id="2176742at2759"/>
<reference evidence="1 2" key="1">
    <citation type="journal article" date="2019" name="Sci. Rep.">
        <title>Comparative genomics of chytrid fungi reveal insights into the obligate biotrophic and pathogenic lifestyle of Synchytrium endobioticum.</title>
        <authorList>
            <person name="van de Vossenberg B.T.L.H."/>
            <person name="Warris S."/>
            <person name="Nguyen H.D.T."/>
            <person name="van Gent-Pelzer M.P.E."/>
            <person name="Joly D.L."/>
            <person name="van de Geest H.C."/>
            <person name="Bonants P.J.M."/>
            <person name="Smith D.S."/>
            <person name="Levesque C.A."/>
            <person name="van der Lee T.A.J."/>
        </authorList>
    </citation>
    <scope>NUCLEOTIDE SEQUENCE [LARGE SCALE GENOMIC DNA]</scope>
    <source>
        <strain evidence="1 2">LEV6574</strain>
    </source>
</reference>
<sequence>MPSTLGEGPRLYCFPRESEVFRGILRQSSAVAEWAASQEKKPVMYIGDLLNDPLPMRPYTRSNSKNKKARLRKLTWRNMDVYPDAAITAYSRSSSPNDVWEAYLQLRNDPEMQGLLSKSALTSALKWALNHALCIPLPELAFERAITVMQDVDRHKVQLQRDDWAIFLSSLQEWQKLDTVFTQLIPSWGTTLSMLGLQVILEICRKMCNEFAAVTCLDMMTYRMVSDVDDVNSAAIIEMLKACQVFKLTARKSSDLLAEYLEALSQHDHTTTPLIQDASPRKVL</sequence>
<evidence type="ECO:0000313" key="1">
    <source>
        <dbReference type="EMBL" id="TPX51184.1"/>
    </source>
</evidence>
<comment type="caution">
    <text evidence="1">The sequence shown here is derived from an EMBL/GenBank/DDBJ whole genome shotgun (WGS) entry which is preliminary data.</text>
</comment>
<name>A0A507DHW5_9FUNG</name>
<evidence type="ECO:0000313" key="2">
    <source>
        <dbReference type="Proteomes" id="UP000320475"/>
    </source>
</evidence>